<dbReference type="Ensembl" id="ENSNMLT00000017417.1">
    <property type="protein sequence ID" value="ENSNMLP00000015500.1"/>
    <property type="gene ID" value="ENSNMLG00000010272.1"/>
</dbReference>
<evidence type="ECO:0000313" key="2">
    <source>
        <dbReference type="Proteomes" id="UP000694523"/>
    </source>
</evidence>
<reference evidence="1" key="1">
    <citation type="submission" date="2025-08" db="UniProtKB">
        <authorList>
            <consortium name="Ensembl"/>
        </authorList>
    </citation>
    <scope>IDENTIFICATION</scope>
</reference>
<name>A0A8C6TAZ5_9GOBI</name>
<keyword evidence="2" id="KW-1185">Reference proteome</keyword>
<proteinExistence type="predicted"/>
<reference evidence="1" key="2">
    <citation type="submission" date="2025-09" db="UniProtKB">
        <authorList>
            <consortium name="Ensembl"/>
        </authorList>
    </citation>
    <scope>IDENTIFICATION</scope>
</reference>
<dbReference type="Proteomes" id="UP000694523">
    <property type="component" value="Unplaced"/>
</dbReference>
<organism evidence="1 2">
    <name type="scientific">Neogobius melanostomus</name>
    <name type="common">round goby</name>
    <dbReference type="NCBI Taxonomy" id="47308"/>
    <lineage>
        <taxon>Eukaryota</taxon>
        <taxon>Metazoa</taxon>
        <taxon>Chordata</taxon>
        <taxon>Craniata</taxon>
        <taxon>Vertebrata</taxon>
        <taxon>Euteleostomi</taxon>
        <taxon>Actinopterygii</taxon>
        <taxon>Neopterygii</taxon>
        <taxon>Teleostei</taxon>
        <taxon>Neoteleostei</taxon>
        <taxon>Acanthomorphata</taxon>
        <taxon>Gobiaria</taxon>
        <taxon>Gobiiformes</taxon>
        <taxon>Gobioidei</taxon>
        <taxon>Gobiidae</taxon>
        <taxon>Benthophilinae</taxon>
        <taxon>Neogobiini</taxon>
        <taxon>Neogobius</taxon>
    </lineage>
</organism>
<sequence>QRLVLCIWLCSQGSDKQISAADASVRRAQFKHLPDRRTSQTGAYWSRWTFRHALVTLQDGRRFLIHKGPGYGSASDTVITDAAHMSSTWKVTLLYDTENNIGAVTVGDMVRAGGEKYSLWKLQYCHTATGDMIDLC</sequence>
<dbReference type="AlphaFoldDB" id="A0A8C6TAZ5"/>
<accession>A0A8C6TAZ5</accession>
<evidence type="ECO:0000313" key="1">
    <source>
        <dbReference type="Ensembl" id="ENSNMLP00000015500.1"/>
    </source>
</evidence>
<protein>
    <submittedName>
        <fullName evidence="1">Uncharacterized protein</fullName>
    </submittedName>
</protein>